<dbReference type="EMBL" id="CDMY01000176">
    <property type="protein sequence ID" value="CEL93513.1"/>
    <property type="molecule type" value="Genomic_DNA"/>
</dbReference>
<name>A0A0G4EDR1_VITBC</name>
<feature type="region of interest" description="Disordered" evidence="1">
    <location>
        <begin position="180"/>
        <end position="227"/>
    </location>
</feature>
<dbReference type="VEuPathDB" id="CryptoDB:Vbra_11223"/>
<feature type="compositionally biased region" description="Acidic residues" evidence="1">
    <location>
        <begin position="200"/>
        <end position="211"/>
    </location>
</feature>
<keyword evidence="3" id="KW-1185">Reference proteome</keyword>
<organism evidence="2 3">
    <name type="scientific">Vitrella brassicaformis (strain CCMP3155)</name>
    <dbReference type="NCBI Taxonomy" id="1169540"/>
    <lineage>
        <taxon>Eukaryota</taxon>
        <taxon>Sar</taxon>
        <taxon>Alveolata</taxon>
        <taxon>Colpodellida</taxon>
        <taxon>Vitrellaceae</taxon>
        <taxon>Vitrella</taxon>
    </lineage>
</organism>
<dbReference type="AlphaFoldDB" id="A0A0G4EDR1"/>
<feature type="region of interest" description="Disordered" evidence="1">
    <location>
        <begin position="1"/>
        <end position="20"/>
    </location>
</feature>
<sequence length="454" mass="49583">MPARQRTRSSGGGGSHPSLVQKTVNLDAGIPTIDCLALNLKETKPQATRMTEVLQLARLLPLELPAQIPPSALGGGEEADSLLDSLLAYRLSVEDRLRKDIEEPHPVSTDEEDFDYFKCDQRGDRPRTEDQMKKEALQEEWEKLVQSYFKTIKKLRQICPPPPHIKAGGSNKRAAALVCGGGPAEHTRSKKRRLCAATVDGDETDEDGESEGEGKPGEQQQQQPPQQPAQVIVVYILYSDGDCLHCNAPQTNRRRKDAHKSSAAGAPDASDENKKQKADKKEKKSTKEGERASGVWDRVEPPMSEGPTLGQGGRKVSKRQQRQVHNNALSHTPTPPLIPWSLFCSFLLLRTQRATGGAGEGTAARRATPRQATVTAVAADLLGVAEVWGALGVGLADRDDTDEDGESEGEGKPGEQQQQQQQPPQQPAQVSFRRDTVIESLSLNLGHLRPNRRG</sequence>
<evidence type="ECO:0000313" key="2">
    <source>
        <dbReference type="EMBL" id="CEL93513.1"/>
    </source>
</evidence>
<feature type="compositionally biased region" description="Basic and acidic residues" evidence="1">
    <location>
        <begin position="271"/>
        <end position="291"/>
    </location>
</feature>
<feature type="region of interest" description="Disordered" evidence="1">
    <location>
        <begin position="248"/>
        <end position="323"/>
    </location>
</feature>
<feature type="compositionally biased region" description="Acidic residues" evidence="1">
    <location>
        <begin position="399"/>
        <end position="408"/>
    </location>
</feature>
<evidence type="ECO:0000313" key="3">
    <source>
        <dbReference type="Proteomes" id="UP000041254"/>
    </source>
</evidence>
<accession>A0A0G4EDR1</accession>
<gene>
    <name evidence="2" type="ORF">Vbra_11223</name>
</gene>
<feature type="region of interest" description="Disordered" evidence="1">
    <location>
        <begin position="395"/>
        <end position="434"/>
    </location>
</feature>
<evidence type="ECO:0000256" key="1">
    <source>
        <dbReference type="SAM" id="MobiDB-lite"/>
    </source>
</evidence>
<feature type="compositionally biased region" description="Low complexity" evidence="1">
    <location>
        <begin position="414"/>
        <end position="429"/>
    </location>
</feature>
<feature type="compositionally biased region" description="Low complexity" evidence="1">
    <location>
        <begin position="217"/>
        <end position="227"/>
    </location>
</feature>
<dbReference type="Proteomes" id="UP000041254">
    <property type="component" value="Unassembled WGS sequence"/>
</dbReference>
<protein>
    <submittedName>
        <fullName evidence="2">Uncharacterized protein</fullName>
    </submittedName>
</protein>
<reference evidence="2 3" key="1">
    <citation type="submission" date="2014-11" db="EMBL/GenBank/DDBJ databases">
        <authorList>
            <person name="Zhu J."/>
            <person name="Qi W."/>
            <person name="Song R."/>
        </authorList>
    </citation>
    <scope>NUCLEOTIDE SEQUENCE [LARGE SCALE GENOMIC DNA]</scope>
</reference>
<dbReference type="InParanoid" id="A0A0G4EDR1"/>
<proteinExistence type="predicted"/>